<accession>A0A0E2AJV2</accession>
<dbReference type="InterPro" id="IPR036709">
    <property type="entry name" value="Autotransporte_beta_dom_sf"/>
</dbReference>
<dbReference type="AlphaFoldDB" id="A0A0E2AJV2"/>
<organism evidence="1 2">
    <name type="scientific">Bacteroides fragilis CL07T12C05</name>
    <dbReference type="NCBI Taxonomy" id="997883"/>
    <lineage>
        <taxon>Bacteria</taxon>
        <taxon>Pseudomonadati</taxon>
        <taxon>Bacteroidota</taxon>
        <taxon>Bacteroidia</taxon>
        <taxon>Bacteroidales</taxon>
        <taxon>Bacteroidaceae</taxon>
        <taxon>Bacteroides</taxon>
    </lineage>
</organism>
<dbReference type="Proteomes" id="UP000003879">
    <property type="component" value="Unassembled WGS sequence"/>
</dbReference>
<name>A0A0E2AJV2_BACFG</name>
<reference evidence="1 2" key="1">
    <citation type="submission" date="2012-02" db="EMBL/GenBank/DDBJ databases">
        <title>The Genome Sequence of Bacteroides fragilis CL07T12C05.</title>
        <authorList>
            <consortium name="The Broad Institute Genome Sequencing Platform"/>
            <person name="Earl A."/>
            <person name="Ward D."/>
            <person name="Feldgarden M."/>
            <person name="Gevers D."/>
            <person name="Zitomersky N.L."/>
            <person name="Coyne M.J."/>
            <person name="Comstock L.E."/>
            <person name="Young S.K."/>
            <person name="Zeng Q."/>
            <person name="Gargeya S."/>
            <person name="Fitzgerald M."/>
            <person name="Haas B."/>
            <person name="Abouelleil A."/>
            <person name="Alvarado L."/>
            <person name="Arachchi H.M."/>
            <person name="Berlin A."/>
            <person name="Chapman S.B."/>
            <person name="Gearin G."/>
            <person name="Goldberg J."/>
            <person name="Griggs A."/>
            <person name="Gujja S."/>
            <person name="Hansen M."/>
            <person name="Heiman D."/>
            <person name="Howarth C."/>
            <person name="Larimer J."/>
            <person name="Lui A."/>
            <person name="MacDonald P.J.P."/>
            <person name="McCowen C."/>
            <person name="Montmayeur A."/>
            <person name="Murphy C."/>
            <person name="Neiman D."/>
            <person name="Pearson M."/>
            <person name="Priest M."/>
            <person name="Roberts A."/>
            <person name="Saif S."/>
            <person name="Shea T."/>
            <person name="Sisk P."/>
            <person name="Stolte C."/>
            <person name="Sykes S."/>
            <person name="Wortman J."/>
            <person name="Nusbaum C."/>
            <person name="Birren B."/>
        </authorList>
    </citation>
    <scope>NUCLEOTIDE SEQUENCE [LARGE SCALE GENOMIC DNA]</scope>
    <source>
        <strain evidence="1 2">CL07T12C05</strain>
    </source>
</reference>
<evidence type="ECO:0008006" key="3">
    <source>
        <dbReference type="Google" id="ProtNLM"/>
    </source>
</evidence>
<dbReference type="SUPFAM" id="SSF103515">
    <property type="entry name" value="Autotransporter"/>
    <property type="match status" value="1"/>
</dbReference>
<dbReference type="EMBL" id="AGXN01000023">
    <property type="protein sequence ID" value="EIY90175.1"/>
    <property type="molecule type" value="Genomic_DNA"/>
</dbReference>
<dbReference type="PATRIC" id="fig|997883.3.peg.4415"/>
<dbReference type="RefSeq" id="WP_005797400.1">
    <property type="nucleotide sequence ID" value="NZ_JH724218.1"/>
</dbReference>
<evidence type="ECO:0000313" key="2">
    <source>
        <dbReference type="Proteomes" id="UP000003879"/>
    </source>
</evidence>
<dbReference type="Pfam" id="PF12099">
    <property type="entry name" value="DUF3575"/>
    <property type="match status" value="1"/>
</dbReference>
<sequence>MAFKRSVFLFLLVVSSTFLGVEIARGQVYSLQTNVLGWGTTNMNLEFGLKFSHRWTFHFPLQYNPFSFGDARLRNLSASPGVRYWIRESYGRSYFLGIHGVSTMYNVGGVFGDKYRYEGYGFGGGLSLGYNRPLSPHWNLEFEAGLGGLWTHYDKYVCKACGQKVATFKGARLIPTKLAVNIVYLF</sequence>
<gene>
    <name evidence="1" type="ORF">HMPREF1056_04182</name>
</gene>
<dbReference type="HOGENOM" id="CLU_085002_2_0_10"/>
<dbReference type="InterPro" id="IPR021958">
    <property type="entry name" value="DUF3575"/>
</dbReference>
<evidence type="ECO:0000313" key="1">
    <source>
        <dbReference type="EMBL" id="EIY90175.1"/>
    </source>
</evidence>
<proteinExistence type="predicted"/>
<protein>
    <recommendedName>
        <fullName evidence="3">DUF3575 domain-containing protein</fullName>
    </recommendedName>
</protein>
<comment type="caution">
    <text evidence="1">The sequence shown here is derived from an EMBL/GenBank/DDBJ whole genome shotgun (WGS) entry which is preliminary data.</text>
</comment>